<comment type="caution">
    <text evidence="12">The sequence shown here is derived from an EMBL/GenBank/DDBJ whole genome shotgun (WGS) entry which is preliminary data.</text>
</comment>
<dbReference type="Pfam" id="PF17407">
    <property type="entry name" value="Nrap_D6"/>
    <property type="match status" value="1"/>
</dbReference>
<feature type="domain" description="Nrap protein" evidence="6">
    <location>
        <begin position="98"/>
        <end position="230"/>
    </location>
</feature>
<dbReference type="GO" id="GO:0032545">
    <property type="term" value="C:CURI complex"/>
    <property type="evidence" value="ECO:0007669"/>
    <property type="project" value="TreeGrafter"/>
</dbReference>
<dbReference type="EMBL" id="JAEACU010000006">
    <property type="protein sequence ID" value="KAH7524665.1"/>
    <property type="molecule type" value="Genomic_DNA"/>
</dbReference>
<gene>
    <name evidence="12" type="ORF">FEM48_Zijuj06G0143800</name>
</gene>
<evidence type="ECO:0000256" key="3">
    <source>
        <dbReference type="ARBA" id="ARBA00022884"/>
    </source>
</evidence>
<evidence type="ECO:0000259" key="6">
    <source>
        <dbReference type="Pfam" id="PF03813"/>
    </source>
</evidence>
<dbReference type="Pfam" id="PF03813">
    <property type="entry name" value="Nrap"/>
    <property type="match status" value="1"/>
</dbReference>
<dbReference type="InterPro" id="IPR035370">
    <property type="entry name" value="Nrap_D5"/>
</dbReference>
<proteinExistence type="inferred from homology"/>
<dbReference type="Pfam" id="PF17405">
    <property type="entry name" value="Nrap_D4"/>
    <property type="match status" value="1"/>
</dbReference>
<accession>A0A978V9T0</accession>
<dbReference type="Pfam" id="PF17403">
    <property type="entry name" value="Nrap_D2"/>
    <property type="match status" value="1"/>
</dbReference>
<dbReference type="Gene3D" id="1.10.1410.10">
    <property type="match status" value="1"/>
</dbReference>
<dbReference type="PANTHER" id="PTHR17972">
    <property type="entry name" value="NUCLEOLAR RNA-ASSOCIATED PROTEIN"/>
    <property type="match status" value="1"/>
</dbReference>
<evidence type="ECO:0000259" key="7">
    <source>
        <dbReference type="Pfam" id="PF17403"/>
    </source>
</evidence>
<feature type="domain" description="Nrap protein" evidence="11">
    <location>
        <begin position="961"/>
        <end position="1097"/>
    </location>
</feature>
<name>A0A978V9T0_ZIZJJ</name>
<comment type="subcellular location">
    <subcellularLocation>
        <location evidence="1 5">Nucleus</location>
        <location evidence="1 5">Nucleolus</location>
    </subcellularLocation>
</comment>
<evidence type="ECO:0000259" key="9">
    <source>
        <dbReference type="Pfam" id="PF17405"/>
    </source>
</evidence>
<dbReference type="AlphaFoldDB" id="A0A978V9T0"/>
<evidence type="ECO:0000256" key="2">
    <source>
        <dbReference type="ARBA" id="ARBA00006674"/>
    </source>
</evidence>
<evidence type="ECO:0000313" key="12">
    <source>
        <dbReference type="EMBL" id="KAH7524665.1"/>
    </source>
</evidence>
<evidence type="ECO:0000259" key="10">
    <source>
        <dbReference type="Pfam" id="PF17406"/>
    </source>
</evidence>
<reference evidence="12" key="1">
    <citation type="journal article" date="2021" name="Front. Plant Sci.">
        <title>Chromosome-Scale Genome Assembly for Chinese Sour Jujube and Insights Into Its Genome Evolution and Domestication Signature.</title>
        <authorList>
            <person name="Shen L.-Y."/>
            <person name="Luo H."/>
            <person name="Wang X.-L."/>
            <person name="Wang X.-M."/>
            <person name="Qiu X.-J."/>
            <person name="Liu H."/>
            <person name="Zhou S.-S."/>
            <person name="Jia K.-H."/>
            <person name="Nie S."/>
            <person name="Bao Y.-T."/>
            <person name="Zhang R.-G."/>
            <person name="Yun Q.-Z."/>
            <person name="Chai Y.-H."/>
            <person name="Lu J.-Y."/>
            <person name="Li Y."/>
            <person name="Zhao S.-W."/>
            <person name="Mao J.-F."/>
            <person name="Jia S.-G."/>
            <person name="Mao Y.-M."/>
        </authorList>
    </citation>
    <scope>NUCLEOTIDE SEQUENCE</scope>
    <source>
        <strain evidence="12">AT0</strain>
        <tissue evidence="12">Leaf</tissue>
    </source>
</reference>
<evidence type="ECO:0000256" key="5">
    <source>
        <dbReference type="RuleBase" id="RU364032"/>
    </source>
</evidence>
<evidence type="ECO:0000259" key="11">
    <source>
        <dbReference type="Pfam" id="PF17407"/>
    </source>
</evidence>
<feature type="domain" description="Nrap protein" evidence="7">
    <location>
        <begin position="237"/>
        <end position="372"/>
    </location>
</feature>
<dbReference type="InterPro" id="IPR035082">
    <property type="entry name" value="Nrap_D1"/>
</dbReference>
<evidence type="ECO:0000313" key="13">
    <source>
        <dbReference type="Proteomes" id="UP000813462"/>
    </source>
</evidence>
<dbReference type="InterPro" id="IPR035371">
    <property type="entry name" value="Nrap_D6"/>
</dbReference>
<dbReference type="InterPro" id="IPR005554">
    <property type="entry name" value="NOL6/Upt22"/>
</dbReference>
<dbReference type="Pfam" id="PF17406">
    <property type="entry name" value="Nrap_D5"/>
    <property type="match status" value="1"/>
</dbReference>
<dbReference type="GO" id="GO:0006409">
    <property type="term" value="P:tRNA export from nucleus"/>
    <property type="evidence" value="ECO:0007669"/>
    <property type="project" value="TreeGrafter"/>
</dbReference>
<protein>
    <recommendedName>
        <fullName evidence="14">Nucleolar protein 6</fullName>
    </recommendedName>
</protein>
<dbReference type="InterPro" id="IPR035368">
    <property type="entry name" value="Nrap_D3"/>
</dbReference>
<dbReference type="GO" id="GO:0034456">
    <property type="term" value="C:UTP-C complex"/>
    <property type="evidence" value="ECO:0007669"/>
    <property type="project" value="TreeGrafter"/>
</dbReference>
<dbReference type="InterPro" id="IPR035369">
    <property type="entry name" value="Nrap_D4"/>
</dbReference>
<dbReference type="GO" id="GO:0032040">
    <property type="term" value="C:small-subunit processome"/>
    <property type="evidence" value="ECO:0007669"/>
    <property type="project" value="TreeGrafter"/>
</dbReference>
<dbReference type="GO" id="GO:0003723">
    <property type="term" value="F:RNA binding"/>
    <property type="evidence" value="ECO:0007669"/>
    <property type="project" value="UniProtKB-KW"/>
</dbReference>
<dbReference type="PANTHER" id="PTHR17972:SF0">
    <property type="entry name" value="NUCLEOLAR PROTEIN 6"/>
    <property type="match status" value="1"/>
</dbReference>
<feature type="domain" description="Nrap protein" evidence="9">
    <location>
        <begin position="601"/>
        <end position="793"/>
    </location>
</feature>
<feature type="domain" description="Nrap protein" evidence="8">
    <location>
        <begin position="377"/>
        <end position="504"/>
    </location>
</feature>
<evidence type="ECO:0000256" key="1">
    <source>
        <dbReference type="ARBA" id="ARBA00004604"/>
    </source>
</evidence>
<evidence type="ECO:0008006" key="14">
    <source>
        <dbReference type="Google" id="ProtNLM"/>
    </source>
</evidence>
<keyword evidence="4 5" id="KW-0539">Nucleus</keyword>
<comment type="similarity">
    <text evidence="2 5">Belongs to the NRAP family.</text>
</comment>
<evidence type="ECO:0000259" key="8">
    <source>
        <dbReference type="Pfam" id="PF17404"/>
    </source>
</evidence>
<organism evidence="12 13">
    <name type="scientific">Ziziphus jujuba var. spinosa</name>
    <dbReference type="NCBI Taxonomy" id="714518"/>
    <lineage>
        <taxon>Eukaryota</taxon>
        <taxon>Viridiplantae</taxon>
        <taxon>Streptophyta</taxon>
        <taxon>Embryophyta</taxon>
        <taxon>Tracheophyta</taxon>
        <taxon>Spermatophyta</taxon>
        <taxon>Magnoliopsida</taxon>
        <taxon>eudicotyledons</taxon>
        <taxon>Gunneridae</taxon>
        <taxon>Pentapetalae</taxon>
        <taxon>rosids</taxon>
        <taxon>fabids</taxon>
        <taxon>Rosales</taxon>
        <taxon>Rhamnaceae</taxon>
        <taxon>Paliureae</taxon>
        <taxon>Ziziphus</taxon>
    </lineage>
</organism>
<evidence type="ECO:0000256" key="4">
    <source>
        <dbReference type="ARBA" id="ARBA00023242"/>
    </source>
</evidence>
<keyword evidence="3 5" id="KW-0694">RNA-binding</keyword>
<dbReference type="InterPro" id="IPR035367">
    <property type="entry name" value="Nrap_D2"/>
</dbReference>
<feature type="domain" description="Nrap protein" evidence="10">
    <location>
        <begin position="795"/>
        <end position="946"/>
    </location>
</feature>
<dbReference type="GO" id="GO:0006364">
    <property type="term" value="P:rRNA processing"/>
    <property type="evidence" value="ECO:0007669"/>
    <property type="project" value="TreeGrafter"/>
</dbReference>
<dbReference type="Proteomes" id="UP000813462">
    <property type="component" value="Unassembled WGS sequence"/>
</dbReference>
<sequence length="1107" mass="126265">MDSYSSSDPMDLKVRELLKEVQLDYSPTFTKLVDNTVSAIQEAIDKIPEDLQIKADLALGFVRDIGADKVEFKFKKPKSIQIGGSYAIKCIVKPYINVDLFVRLPKECFHEKDYLNYRYHAKRCLYLCIIKKYLTSSSLVHKVEWSTLQNEARKPVLIVHPAAKVVEIPGFSVRIIPTATSLFNISKLNLERNNVRALNQGGTSCATPIYNSSILEDMLIEDNVEFVNKIFLGWKELREALILLKVWAQQRTSIYAHDCLNGFLLSVILSYLVNKKQINKSMKALKIFHVTLRSIANLKFWENGLYFQQEEKTILKYKEIFPVVICDQSANINLAFRVTATGFSELQDESALALKCIEECRDGGFEEIFMTRVDYPAKYDNCIRLNLKGNREVYASGFCLDNECWRLYEQKVHNVLTQGLGDRVKSVRVTWRNTPSECIIEDGLSTFNSEPLIIGISLSSLEKAFRLVDYGPHPENKEEALKYRKFWGDKAELRRFKDGKITESTGEAYASVDCCVELGCVMMIKVLFLICFAKIKYQNVNTFHFLSDFLVWKCEQWEKHLILRRIAEYVLLRHLSLSNENITYIVDQLDFALVHGVGDPISSSGSLLSAFEVLSNHLRLIQDIPLKVFAVQPLDSAFRFTSVFPPEPHPLANKKGGVLRLHKFTPSCIQPLEVLIQACTWLSSHAQLKHFYILEGSGSWPMDDVAIEKTKSAFLLKIGESLQKNWGMICTATEDNVDVFVSGYAFRLKILHERGLSLLRKETGSYQVKRVSSTDKELFFRGQHASMINGLQHRYPIYGPVVRLAKRWVASHMLSACLVEEAIELVVAYLFLKPLPCSAPSSRITGFLRFLRLLSDYNWTFSPLIVDINNDLSPEDVKEINDNFMLSRKDYEANGQTVNSLIFLATAYDKSSEAWSRYSPNSSELKRLVAYAQSSANLLTKLILEDHVDSYRWECLYRTPLSNFDAVILLHRDKLPYPQRLLFPSELNQGIRVAQGNASEAFHPFLLPGDLKQSSDELRNKLLINFDPLRCFLGDLKEEFSNTFKIWYDSLGGDAVGLTWGACSKKRDREEAIEEVKNPIDMLRGVGEIGKGFVRSIYCLKAPRLAG</sequence>
<dbReference type="Pfam" id="PF17404">
    <property type="entry name" value="Nrap_D3"/>
    <property type="match status" value="1"/>
</dbReference>